<comment type="caution">
    <text evidence="4">The sequence shown here is derived from an EMBL/GenBank/DDBJ whole genome shotgun (WGS) entry which is preliminary data.</text>
</comment>
<dbReference type="STRING" id="1524254.PHACT_10095"/>
<evidence type="ECO:0000313" key="4">
    <source>
        <dbReference type="EMBL" id="OFE14076.1"/>
    </source>
</evidence>
<evidence type="ECO:0000256" key="2">
    <source>
        <dbReference type="ARBA" id="ARBA00022801"/>
    </source>
</evidence>
<dbReference type="InterPro" id="IPR020084">
    <property type="entry name" value="NUDIX_hydrolase_CS"/>
</dbReference>
<dbReference type="SUPFAM" id="SSF55811">
    <property type="entry name" value="Nudix"/>
    <property type="match status" value="1"/>
</dbReference>
<dbReference type="GO" id="GO:0016787">
    <property type="term" value="F:hydrolase activity"/>
    <property type="evidence" value="ECO:0007669"/>
    <property type="project" value="UniProtKB-KW"/>
</dbReference>
<dbReference type="EMBL" id="MASR01000001">
    <property type="protein sequence ID" value="OFE14076.1"/>
    <property type="molecule type" value="Genomic_DNA"/>
</dbReference>
<dbReference type="InterPro" id="IPR015797">
    <property type="entry name" value="NUDIX_hydrolase-like_dom_sf"/>
</dbReference>
<keyword evidence="2" id="KW-0378">Hydrolase</keyword>
<feature type="domain" description="Nudix hydrolase" evidence="3">
    <location>
        <begin position="1"/>
        <end position="136"/>
    </location>
</feature>
<dbReference type="InterPro" id="IPR000086">
    <property type="entry name" value="NUDIX_hydrolase_dom"/>
</dbReference>
<dbReference type="PROSITE" id="PS00893">
    <property type="entry name" value="NUDIX_BOX"/>
    <property type="match status" value="1"/>
</dbReference>
<reference evidence="5" key="1">
    <citation type="submission" date="2016-07" db="EMBL/GenBank/DDBJ databases">
        <authorList>
            <person name="Florea S."/>
            <person name="Webb J.S."/>
            <person name="Jaromczyk J."/>
            <person name="Schardl C.L."/>
        </authorList>
    </citation>
    <scope>NUCLEOTIDE SEQUENCE [LARGE SCALE GENOMIC DNA]</scope>
    <source>
        <strain evidence="5">KCTC 42131</strain>
    </source>
</reference>
<dbReference type="Gene3D" id="3.90.79.10">
    <property type="entry name" value="Nucleoside Triphosphate Pyrophosphohydrolase"/>
    <property type="match status" value="1"/>
</dbReference>
<accession>A0A1E8CNL3</accession>
<comment type="cofactor">
    <cofactor evidence="1">
        <name>Mg(2+)</name>
        <dbReference type="ChEBI" id="CHEBI:18420"/>
    </cofactor>
</comment>
<dbReference type="PANTHER" id="PTHR43046:SF14">
    <property type="entry name" value="MUTT_NUDIX FAMILY PROTEIN"/>
    <property type="match status" value="1"/>
</dbReference>
<dbReference type="Proteomes" id="UP000175669">
    <property type="component" value="Unassembled WGS sequence"/>
</dbReference>
<dbReference type="Pfam" id="PF00293">
    <property type="entry name" value="NUDIX"/>
    <property type="match status" value="1"/>
</dbReference>
<dbReference type="OrthoDB" id="289720at2"/>
<name>A0A1E8CNL3_9GAMM</name>
<sequence length="136" mass="15532">MTEFSGCKLALILNGKLLVYKRDFSDSIPFSGMYDLPGGGREGEESPVECVLRELEEEFGLQVSEERLSYCEKYALSSGSYGYFYAAKICEEELNMISFGNEGVSWQMMSIHDYLSKTDSIPHLKERIHKYLERAL</sequence>
<organism evidence="4 5">
    <name type="scientific">Pseudohongiella acticola</name>
    <dbReference type="NCBI Taxonomy" id="1524254"/>
    <lineage>
        <taxon>Bacteria</taxon>
        <taxon>Pseudomonadati</taxon>
        <taxon>Pseudomonadota</taxon>
        <taxon>Gammaproteobacteria</taxon>
        <taxon>Pseudomonadales</taxon>
        <taxon>Pseudohongiellaceae</taxon>
        <taxon>Pseudohongiella</taxon>
    </lineage>
</organism>
<dbReference type="PANTHER" id="PTHR43046">
    <property type="entry name" value="GDP-MANNOSE MANNOSYL HYDROLASE"/>
    <property type="match status" value="1"/>
</dbReference>
<protein>
    <recommendedName>
        <fullName evidence="3">Nudix hydrolase domain-containing protein</fullName>
    </recommendedName>
</protein>
<keyword evidence="5" id="KW-1185">Reference proteome</keyword>
<gene>
    <name evidence="4" type="ORF">PHACT_10095</name>
</gene>
<evidence type="ECO:0000259" key="3">
    <source>
        <dbReference type="PROSITE" id="PS51462"/>
    </source>
</evidence>
<evidence type="ECO:0000313" key="5">
    <source>
        <dbReference type="Proteomes" id="UP000175669"/>
    </source>
</evidence>
<evidence type="ECO:0000256" key="1">
    <source>
        <dbReference type="ARBA" id="ARBA00001946"/>
    </source>
</evidence>
<proteinExistence type="predicted"/>
<dbReference type="AlphaFoldDB" id="A0A1E8CNL3"/>
<dbReference type="PROSITE" id="PS51462">
    <property type="entry name" value="NUDIX"/>
    <property type="match status" value="1"/>
</dbReference>